<comment type="caution">
    <text evidence="3">The sequence shown here is derived from an EMBL/GenBank/DDBJ whole genome shotgun (WGS) entry which is preliminary data.</text>
</comment>
<evidence type="ECO:0000256" key="2">
    <source>
        <dbReference type="HAMAP-Rule" id="MF_00634"/>
    </source>
</evidence>
<organism evidence="3 4">
    <name type="scientific">Flavimaribacter sediminis</name>
    <dbReference type="NCBI Taxonomy" id="2865987"/>
    <lineage>
        <taxon>Bacteria</taxon>
        <taxon>Pseudomonadati</taxon>
        <taxon>Pseudomonadota</taxon>
        <taxon>Alphaproteobacteria</taxon>
        <taxon>Hyphomicrobiales</taxon>
        <taxon>Rhizobiaceae</taxon>
        <taxon>Flavimaribacter</taxon>
    </lineage>
</organism>
<dbReference type="SUPFAM" id="SSF69786">
    <property type="entry name" value="YggU-like"/>
    <property type="match status" value="1"/>
</dbReference>
<keyword evidence="4" id="KW-1185">Reference proteome</keyword>
<comment type="similarity">
    <text evidence="1 2">Belongs to the UPF0235 family.</text>
</comment>
<dbReference type="InterPro" id="IPR003746">
    <property type="entry name" value="DUF167"/>
</dbReference>
<evidence type="ECO:0000313" key="4">
    <source>
        <dbReference type="Proteomes" id="UP001196509"/>
    </source>
</evidence>
<dbReference type="AlphaFoldDB" id="A0AAE2ZL34"/>
<accession>A0AAE2ZL34</accession>
<dbReference type="Pfam" id="PF02594">
    <property type="entry name" value="DUF167"/>
    <property type="match status" value="1"/>
</dbReference>
<protein>
    <recommendedName>
        <fullName evidence="2">UPF0235 protein K1W69_15030</fullName>
    </recommendedName>
</protein>
<dbReference type="RefSeq" id="WP_220229123.1">
    <property type="nucleotide sequence ID" value="NZ_JAICBX010000002.1"/>
</dbReference>
<dbReference type="Proteomes" id="UP001196509">
    <property type="component" value="Unassembled WGS sequence"/>
</dbReference>
<dbReference type="Gene3D" id="3.30.1200.10">
    <property type="entry name" value="YggU-like"/>
    <property type="match status" value="1"/>
</dbReference>
<reference evidence="3" key="1">
    <citation type="submission" date="2021-08" db="EMBL/GenBank/DDBJ databases">
        <title>Hoeflea bacterium WL0058 sp. nov., isolated from the sediment.</title>
        <authorList>
            <person name="Wang L."/>
            <person name="Zhang D."/>
        </authorList>
    </citation>
    <scope>NUCLEOTIDE SEQUENCE</scope>
    <source>
        <strain evidence="3">WL0058</strain>
    </source>
</reference>
<dbReference type="EMBL" id="JAICBX010000002">
    <property type="protein sequence ID" value="MBW8638508.1"/>
    <property type="molecule type" value="Genomic_DNA"/>
</dbReference>
<dbReference type="HAMAP" id="MF_00634">
    <property type="entry name" value="UPF0235"/>
    <property type="match status" value="1"/>
</dbReference>
<evidence type="ECO:0000313" key="3">
    <source>
        <dbReference type="EMBL" id="MBW8638508.1"/>
    </source>
</evidence>
<gene>
    <name evidence="3" type="ORF">K1W69_15030</name>
</gene>
<evidence type="ECO:0000256" key="1">
    <source>
        <dbReference type="ARBA" id="ARBA00010364"/>
    </source>
</evidence>
<proteinExistence type="inferred from homology"/>
<dbReference type="InterPro" id="IPR036591">
    <property type="entry name" value="YggU-like_sf"/>
</dbReference>
<dbReference type="SMART" id="SM01152">
    <property type="entry name" value="DUF167"/>
    <property type="match status" value="1"/>
</dbReference>
<dbReference type="NCBIfam" id="TIGR00251">
    <property type="entry name" value="DUF167 family protein"/>
    <property type="match status" value="1"/>
</dbReference>
<sequence length="104" mass="11233">MRSGWFRFVPDGLEITVRLTPKSSRDALDGADDGADGVVWLKARVRAIPEDGKANKALIALLSKKSGVAKSRIRLQSGATSRLKTLVLECSEGEAQEAIKRLLA</sequence>
<name>A0AAE2ZL34_9HYPH</name>